<dbReference type="EMBL" id="WBMS02000043">
    <property type="protein sequence ID" value="MWA05971.1"/>
    <property type="molecule type" value="Genomic_DNA"/>
</dbReference>
<dbReference type="AlphaFoldDB" id="A0A6I4MRI3"/>
<organism evidence="1 2">
    <name type="scientific">Actinomadura physcomitrii</name>
    <dbReference type="NCBI Taxonomy" id="2650748"/>
    <lineage>
        <taxon>Bacteria</taxon>
        <taxon>Bacillati</taxon>
        <taxon>Actinomycetota</taxon>
        <taxon>Actinomycetes</taxon>
        <taxon>Streptosporangiales</taxon>
        <taxon>Thermomonosporaceae</taxon>
        <taxon>Actinomadura</taxon>
    </lineage>
</organism>
<comment type="caution">
    <text evidence="1">The sequence shown here is derived from an EMBL/GenBank/DDBJ whole genome shotgun (WGS) entry which is preliminary data.</text>
</comment>
<dbReference type="RefSeq" id="WP_151598370.1">
    <property type="nucleotide sequence ID" value="NZ_WBMS02000043.1"/>
</dbReference>
<accession>A0A6I4MRI3</accession>
<proteinExistence type="predicted"/>
<sequence length="65" mass="6471">MNALLHSRTNTAGIVAVPVGAAPVRVPVGVPVRSSGAAGRASARGAVPRGGGAGVRWTVLEHLHQ</sequence>
<evidence type="ECO:0000313" key="2">
    <source>
        <dbReference type="Proteomes" id="UP000462055"/>
    </source>
</evidence>
<reference evidence="1" key="1">
    <citation type="submission" date="2019-12" db="EMBL/GenBank/DDBJ databases">
        <title>Actinomadura physcomitrii sp. nov., a novel actinomycete isolated from moss [Physcomitrium sphaericum (Ludw) Fuernr].</title>
        <authorList>
            <person name="Zhuang X."/>
        </authorList>
    </citation>
    <scope>NUCLEOTIDE SEQUENCE [LARGE SCALE GENOMIC DNA]</scope>
    <source>
        <strain evidence="1">LD22</strain>
    </source>
</reference>
<name>A0A6I4MRI3_9ACTN</name>
<protein>
    <submittedName>
        <fullName evidence="1">Uncharacterized protein</fullName>
    </submittedName>
</protein>
<gene>
    <name evidence="1" type="ORF">F8568_037595</name>
</gene>
<dbReference type="Proteomes" id="UP000462055">
    <property type="component" value="Unassembled WGS sequence"/>
</dbReference>
<keyword evidence="2" id="KW-1185">Reference proteome</keyword>
<evidence type="ECO:0000313" key="1">
    <source>
        <dbReference type="EMBL" id="MWA05971.1"/>
    </source>
</evidence>